<dbReference type="GeneID" id="37617668"/>
<evidence type="ECO:0000256" key="1">
    <source>
        <dbReference type="SAM" id="MobiDB-lite"/>
    </source>
</evidence>
<feature type="compositionally biased region" description="Basic residues" evidence="1">
    <location>
        <begin position="36"/>
        <end position="57"/>
    </location>
</feature>
<dbReference type="RefSeq" id="YP_009506727.1">
    <property type="nucleotide sequence ID" value="NC_038507.1"/>
</dbReference>
<dbReference type="EMBL" id="KX185156">
    <property type="protein sequence ID" value="ANK57994.1"/>
    <property type="molecule type" value="Genomic_DNA"/>
</dbReference>
<accession>A0A192GQX1</accession>
<evidence type="ECO:0000313" key="3">
    <source>
        <dbReference type="Proteomes" id="UP000100588"/>
    </source>
</evidence>
<organism evidence="2 3">
    <name type="scientific">Bohle iridovirus</name>
    <dbReference type="NCBI Taxonomy" id="100220"/>
    <lineage>
        <taxon>Viruses</taxon>
        <taxon>Varidnaviria</taxon>
        <taxon>Bamfordvirae</taxon>
        <taxon>Nucleocytoviricota</taxon>
        <taxon>Megaviricetes</taxon>
        <taxon>Pimascovirales</taxon>
        <taxon>Pimascovirales incertae sedis</taxon>
        <taxon>Iridoviridae</taxon>
        <taxon>Alphairidovirinae</taxon>
        <taxon>Ranavirus</taxon>
        <taxon>Ranavirus rana1</taxon>
        <taxon>Frog virus 3</taxon>
    </lineage>
</organism>
<reference evidence="3" key="1">
    <citation type="journal article" date="2016" name="Genome Announc.">
        <title>Complete genome sequence of Bohle Iridovirus from ornate burrowing frog (Limnodynastes ornatus) in Australia.</title>
        <authorList>
            <person name="Hick P."/>
            <person name="Subramaniam K."/>
            <person name="Whittington R."/>
            <person name="Waltzek T.B."/>
        </authorList>
    </citation>
    <scope>NUCLEOTIDE SEQUENCE [LARGE SCALE GENOMIC DNA]</scope>
</reference>
<evidence type="ECO:0000313" key="2">
    <source>
        <dbReference type="EMBL" id="ANK57994.1"/>
    </source>
</evidence>
<protein>
    <submittedName>
        <fullName evidence="2">Uncharacterized protein</fullName>
    </submittedName>
</protein>
<name>A0A192GQX1_FRG3V</name>
<dbReference type="KEGG" id="vg:37617668"/>
<sequence>MTAFPKFKPYGFSVYNPWDPIFLSMSQRGAWISGSGRRRGRYGARGPKGRQRSRRPKGTLGSRNLLTGMYLESVSRGLLSSRDRETVLDFLTHLEDMESKDVAQHL</sequence>
<gene>
    <name evidence="2" type="primary">ORF69</name>
    <name evidence="2" type="ORF">BIV_ORF69</name>
</gene>
<proteinExistence type="predicted"/>
<feature type="region of interest" description="Disordered" evidence="1">
    <location>
        <begin position="33"/>
        <end position="60"/>
    </location>
</feature>
<dbReference type="Proteomes" id="UP000100588">
    <property type="component" value="Segment"/>
</dbReference>